<dbReference type="InterPro" id="IPR022998">
    <property type="entry name" value="ThiamineP_synth_TenI"/>
</dbReference>
<dbReference type="CDD" id="cd00564">
    <property type="entry name" value="TMP_TenI"/>
    <property type="match status" value="1"/>
</dbReference>
<dbReference type="KEGG" id="emo:DM558_12170"/>
<dbReference type="EMBL" id="CP029822">
    <property type="protein sequence ID" value="AZS51478.1"/>
    <property type="molecule type" value="Genomic_DNA"/>
</dbReference>
<name>A0A3Q9JK52_9GAMM</name>
<dbReference type="PANTHER" id="PTHR20857:SF15">
    <property type="entry name" value="THIAMINE-PHOSPHATE SYNTHASE"/>
    <property type="match status" value="1"/>
</dbReference>
<comment type="catalytic activity">
    <reaction evidence="7 9 10">
        <text>2-(2-carboxy-4-methylthiazol-5-yl)ethyl phosphate + 4-amino-2-methyl-5-(diphosphooxymethyl)pyrimidine + 2 H(+) = thiamine phosphate + CO2 + diphosphate</text>
        <dbReference type="Rhea" id="RHEA:47848"/>
        <dbReference type="ChEBI" id="CHEBI:15378"/>
        <dbReference type="ChEBI" id="CHEBI:16526"/>
        <dbReference type="ChEBI" id="CHEBI:33019"/>
        <dbReference type="ChEBI" id="CHEBI:37575"/>
        <dbReference type="ChEBI" id="CHEBI:57841"/>
        <dbReference type="ChEBI" id="CHEBI:62890"/>
        <dbReference type="EC" id="2.5.1.3"/>
    </reaction>
</comment>
<keyword evidence="5 9" id="KW-0784">Thiamine biosynthesis</keyword>
<dbReference type="AlphaFoldDB" id="A0A3Q9JK52"/>
<dbReference type="Pfam" id="PF02581">
    <property type="entry name" value="TMP-TENI"/>
    <property type="match status" value="1"/>
</dbReference>
<evidence type="ECO:0000256" key="4">
    <source>
        <dbReference type="ARBA" id="ARBA00022842"/>
    </source>
</evidence>
<evidence type="ECO:0000256" key="7">
    <source>
        <dbReference type="ARBA" id="ARBA00047851"/>
    </source>
</evidence>
<feature type="binding site" evidence="9">
    <location>
        <position position="69"/>
    </location>
    <ligand>
        <name>Mg(2+)</name>
        <dbReference type="ChEBI" id="CHEBI:18420"/>
    </ligand>
</feature>
<comment type="catalytic activity">
    <reaction evidence="6 9 10">
        <text>4-methyl-5-(2-phosphooxyethyl)-thiazole + 4-amino-2-methyl-5-(diphosphooxymethyl)pyrimidine + H(+) = thiamine phosphate + diphosphate</text>
        <dbReference type="Rhea" id="RHEA:22328"/>
        <dbReference type="ChEBI" id="CHEBI:15378"/>
        <dbReference type="ChEBI" id="CHEBI:33019"/>
        <dbReference type="ChEBI" id="CHEBI:37575"/>
        <dbReference type="ChEBI" id="CHEBI:57841"/>
        <dbReference type="ChEBI" id="CHEBI:58296"/>
        <dbReference type="EC" id="2.5.1.3"/>
    </reaction>
</comment>
<evidence type="ECO:0000256" key="10">
    <source>
        <dbReference type="RuleBase" id="RU003826"/>
    </source>
</evidence>
<dbReference type="Proteomes" id="UP000273143">
    <property type="component" value="Chromosome"/>
</dbReference>
<feature type="binding site" evidence="9">
    <location>
        <begin position="133"/>
        <end position="135"/>
    </location>
    <ligand>
        <name>2-[(2R,5Z)-2-carboxy-4-methylthiazol-5(2H)-ylidene]ethyl phosphate</name>
        <dbReference type="ChEBI" id="CHEBI:62899"/>
    </ligand>
</feature>
<dbReference type="InterPro" id="IPR036206">
    <property type="entry name" value="ThiamineP_synth_sf"/>
</dbReference>
<organism evidence="13 14">
    <name type="scientific">Entomomonas moraniae</name>
    <dbReference type="NCBI Taxonomy" id="2213226"/>
    <lineage>
        <taxon>Bacteria</taxon>
        <taxon>Pseudomonadati</taxon>
        <taxon>Pseudomonadota</taxon>
        <taxon>Gammaproteobacteria</taxon>
        <taxon>Pseudomonadales</taxon>
        <taxon>Pseudomonadaceae</taxon>
        <taxon>Entomomonas</taxon>
    </lineage>
</organism>
<dbReference type="GO" id="GO:0009228">
    <property type="term" value="P:thiamine biosynthetic process"/>
    <property type="evidence" value="ECO:0007669"/>
    <property type="project" value="UniProtKB-KW"/>
</dbReference>
<dbReference type="InterPro" id="IPR034291">
    <property type="entry name" value="TMP_synthase"/>
</dbReference>
<reference evidence="14" key="1">
    <citation type="submission" date="2018-06" db="EMBL/GenBank/DDBJ databases">
        <title>Complete genome of Pseudomonas insecticola strain QZS01.</title>
        <authorList>
            <person name="Wang J."/>
            <person name="Su Q."/>
        </authorList>
    </citation>
    <scope>NUCLEOTIDE SEQUENCE [LARGE SCALE GENOMIC DNA]</scope>
    <source>
        <strain evidence="14">QZS01</strain>
    </source>
</reference>
<evidence type="ECO:0000256" key="6">
    <source>
        <dbReference type="ARBA" id="ARBA00047334"/>
    </source>
</evidence>
<evidence type="ECO:0000256" key="1">
    <source>
        <dbReference type="ARBA" id="ARBA00005165"/>
    </source>
</evidence>
<feature type="binding site" evidence="9">
    <location>
        <position position="162"/>
    </location>
    <ligand>
        <name>2-[(2R,5Z)-2-carboxy-4-methylthiazol-5(2H)-ylidene]ethyl phosphate</name>
        <dbReference type="ChEBI" id="CHEBI:62899"/>
    </ligand>
</feature>
<evidence type="ECO:0000256" key="8">
    <source>
        <dbReference type="ARBA" id="ARBA00047883"/>
    </source>
</evidence>
<evidence type="ECO:0000256" key="9">
    <source>
        <dbReference type="HAMAP-Rule" id="MF_00097"/>
    </source>
</evidence>
<dbReference type="GO" id="GO:0009229">
    <property type="term" value="P:thiamine diphosphate biosynthetic process"/>
    <property type="evidence" value="ECO:0007669"/>
    <property type="project" value="UniProtKB-UniRule"/>
</dbReference>
<comment type="similarity">
    <text evidence="9 10">Belongs to the thiamine-phosphate synthase family.</text>
</comment>
<comment type="caution">
    <text evidence="9">Lacks conserved residue(s) required for the propagation of feature annotation.</text>
</comment>
<dbReference type="RefSeq" id="WP_127164228.1">
    <property type="nucleotide sequence ID" value="NZ_CP029822.1"/>
</dbReference>
<evidence type="ECO:0000256" key="3">
    <source>
        <dbReference type="ARBA" id="ARBA00022723"/>
    </source>
</evidence>
<dbReference type="Gene3D" id="3.20.20.70">
    <property type="entry name" value="Aldolase class I"/>
    <property type="match status" value="1"/>
</dbReference>
<keyword evidence="3 9" id="KW-0479">Metal-binding</keyword>
<dbReference type="NCBIfam" id="TIGR00693">
    <property type="entry name" value="thiE"/>
    <property type="match status" value="1"/>
</dbReference>
<evidence type="ECO:0000313" key="14">
    <source>
        <dbReference type="Proteomes" id="UP000273143"/>
    </source>
</evidence>
<feature type="binding site" evidence="9">
    <location>
        <position position="136"/>
    </location>
    <ligand>
        <name>4-amino-2-methyl-5-(diphosphooxymethyl)pyrimidine</name>
        <dbReference type="ChEBI" id="CHEBI:57841"/>
    </ligand>
</feature>
<feature type="binding site" evidence="9">
    <location>
        <position position="68"/>
    </location>
    <ligand>
        <name>4-amino-2-methyl-5-(diphosphooxymethyl)pyrimidine</name>
        <dbReference type="ChEBI" id="CHEBI:57841"/>
    </ligand>
</feature>
<proteinExistence type="inferred from homology"/>
<evidence type="ECO:0000256" key="5">
    <source>
        <dbReference type="ARBA" id="ARBA00022977"/>
    </source>
</evidence>
<gene>
    <name evidence="9" type="primary">thiE</name>
    <name evidence="13" type="ORF">DM558_12170</name>
</gene>
<dbReference type="GO" id="GO:0004789">
    <property type="term" value="F:thiamine-phosphate diphosphorylase activity"/>
    <property type="evidence" value="ECO:0007669"/>
    <property type="project" value="UniProtKB-UniRule"/>
</dbReference>
<dbReference type="HAMAP" id="MF_00097">
    <property type="entry name" value="TMP_synthase"/>
    <property type="match status" value="1"/>
</dbReference>
<dbReference type="GO" id="GO:0005737">
    <property type="term" value="C:cytoplasm"/>
    <property type="evidence" value="ECO:0007669"/>
    <property type="project" value="TreeGrafter"/>
</dbReference>
<dbReference type="UniPathway" id="UPA00060">
    <property type="reaction ID" value="UER00141"/>
</dbReference>
<evidence type="ECO:0000256" key="2">
    <source>
        <dbReference type="ARBA" id="ARBA00022679"/>
    </source>
</evidence>
<keyword evidence="4 9" id="KW-0460">Magnesium</keyword>
<evidence type="ECO:0000259" key="12">
    <source>
        <dbReference type="Pfam" id="PF02581"/>
    </source>
</evidence>
<feature type="binding site" evidence="9">
    <location>
        <position position="87"/>
    </location>
    <ligand>
        <name>Mg(2+)</name>
        <dbReference type="ChEBI" id="CHEBI:18420"/>
    </ligand>
</feature>
<comment type="pathway">
    <text evidence="1 9 11">Cofactor biosynthesis; thiamine diphosphate biosynthesis; thiamine phosphate from 4-amino-2-methyl-5-diphosphomethylpyrimidine and 4-methyl-5-(2-phosphoethyl)-thiazole: step 1/1.</text>
</comment>
<keyword evidence="14" id="KW-1185">Reference proteome</keyword>
<comment type="catalytic activity">
    <reaction evidence="8 9 10">
        <text>2-[(2R,5Z)-2-carboxy-4-methylthiazol-5(2H)-ylidene]ethyl phosphate + 4-amino-2-methyl-5-(diphosphooxymethyl)pyrimidine + 2 H(+) = thiamine phosphate + CO2 + diphosphate</text>
        <dbReference type="Rhea" id="RHEA:47844"/>
        <dbReference type="ChEBI" id="CHEBI:15378"/>
        <dbReference type="ChEBI" id="CHEBI:16526"/>
        <dbReference type="ChEBI" id="CHEBI:33019"/>
        <dbReference type="ChEBI" id="CHEBI:37575"/>
        <dbReference type="ChEBI" id="CHEBI:57841"/>
        <dbReference type="ChEBI" id="CHEBI:62899"/>
        <dbReference type="EC" id="2.5.1.3"/>
    </reaction>
</comment>
<evidence type="ECO:0000256" key="11">
    <source>
        <dbReference type="RuleBase" id="RU004253"/>
    </source>
</evidence>
<sequence length="207" mass="22383">MKLHGLYGITDTELLANGRLLPYVEAALKGGMQVLQYRDKTQDTARRYEEATALKQLCSHYNAQLIINDDLLLAKELAVGLHLGQEDGSITKARQLLGNNAIIGATCHGSIDLAQRAKAEGASYLAFGRFFPSKTKPNAKPADINVLSEAKALGLTICAIGGITLNNVHLLTKQGVNLIAVVNELFDANNAEQVEKRAKQLVSTIFL</sequence>
<protein>
    <recommendedName>
        <fullName evidence="9">Thiamine-phosphate synthase</fullName>
        <shortName evidence="9">TP synthase</shortName>
        <shortName evidence="9">TPS</shortName>
        <ecNumber evidence="9">2.5.1.3</ecNumber>
    </recommendedName>
    <alternativeName>
        <fullName evidence="9">Thiamine-phosphate pyrophosphorylase</fullName>
        <shortName evidence="9">TMP pyrophosphorylase</shortName>
        <shortName evidence="9">TMP-PPase</shortName>
    </alternativeName>
</protein>
<feature type="domain" description="Thiamine phosphate synthase/TenI" evidence="12">
    <location>
        <begin position="6"/>
        <end position="184"/>
    </location>
</feature>
<comment type="function">
    <text evidence="9">Condenses 4-methyl-5-(beta-hydroxyethyl)thiazole monophosphate (THZ-P) and 2-methyl-4-amino-5-hydroxymethyl pyrimidine pyrophosphate (HMP-PP) to form thiamine monophosphate (TMP).</text>
</comment>
<dbReference type="SUPFAM" id="SSF51391">
    <property type="entry name" value="Thiamin phosphate synthase"/>
    <property type="match status" value="1"/>
</dbReference>
<dbReference type="InterPro" id="IPR013785">
    <property type="entry name" value="Aldolase_TIM"/>
</dbReference>
<dbReference type="EC" id="2.5.1.3" evidence="9"/>
<keyword evidence="2 9" id="KW-0808">Transferase</keyword>
<comment type="cofactor">
    <cofactor evidence="9">
        <name>Mg(2+)</name>
        <dbReference type="ChEBI" id="CHEBI:18420"/>
    </cofactor>
    <text evidence="9">Binds 1 Mg(2+) ion per subunit.</text>
</comment>
<evidence type="ECO:0000313" key="13">
    <source>
        <dbReference type="EMBL" id="AZS51478.1"/>
    </source>
</evidence>
<feature type="binding site" evidence="9">
    <location>
        <position position="106"/>
    </location>
    <ligand>
        <name>4-amino-2-methyl-5-(diphosphooxymethyl)pyrimidine</name>
        <dbReference type="ChEBI" id="CHEBI:57841"/>
    </ligand>
</feature>
<feature type="binding site" evidence="9">
    <location>
        <begin position="36"/>
        <end position="40"/>
    </location>
    <ligand>
        <name>4-amino-2-methyl-5-(diphosphooxymethyl)pyrimidine</name>
        <dbReference type="ChEBI" id="CHEBI:57841"/>
    </ligand>
</feature>
<dbReference type="PANTHER" id="PTHR20857">
    <property type="entry name" value="THIAMINE-PHOSPHATE PYROPHOSPHORYLASE"/>
    <property type="match status" value="1"/>
</dbReference>
<dbReference type="GO" id="GO:0000287">
    <property type="term" value="F:magnesium ion binding"/>
    <property type="evidence" value="ECO:0007669"/>
    <property type="project" value="UniProtKB-UniRule"/>
</dbReference>
<accession>A0A3Q9JK52</accession>